<dbReference type="EMBL" id="JADQBC010000007">
    <property type="protein sequence ID" value="MBR8826614.1"/>
    <property type="molecule type" value="Genomic_DNA"/>
</dbReference>
<dbReference type="Pfam" id="PF01943">
    <property type="entry name" value="Polysacc_synt"/>
    <property type="match status" value="1"/>
</dbReference>
<dbReference type="Proteomes" id="UP000767446">
    <property type="component" value="Unassembled WGS sequence"/>
</dbReference>
<evidence type="ECO:0000313" key="7">
    <source>
        <dbReference type="EMBL" id="MBR8826614.1"/>
    </source>
</evidence>
<sequence length="447" mass="48500">MKQWLRKRLEQPDLLMPLIWGTGVALSLQVSGAGISYLSQVLLARWMGATEYGIYDYITTLGLLVGNLAALGLPSSLLRFIPEYRVKQDWGHLQGVIRGSLQYVIFASVSLAASGTLLAFWLHSEFSLMAAGLTQGAIAIILGIWLMPLFALLRLLLEMGRATGNLVVAYVPSLILWPLLLSSGIFLFSPTVTHIQVLAFSLGSLVISLVLQLGLLRLALPPECLSTTAIYSPRKWFAVSLPLLVINSAVLILNQTDIIMTGAFLGSFSVGIYAAVVKTASWVTFVLAAVNTVAAPMFAALHTQGDQMGLQKLVWACARWMFWPSLGIGLFLIVFSDVALGFFGEEFTAGRYSLIILVLAQLVNVGAGSVGYLMQMTGYQNQCVYVFGVSALLNIILNAIFIPRWGIIGAAIATALTMSLWNIWLHQLVIKNLGVRPSIIAALGLIR</sequence>
<evidence type="ECO:0000313" key="8">
    <source>
        <dbReference type="Proteomes" id="UP000767446"/>
    </source>
</evidence>
<feature type="transmembrane region" description="Helical" evidence="6">
    <location>
        <begin position="167"/>
        <end position="189"/>
    </location>
</feature>
<dbReference type="InterPro" id="IPR050833">
    <property type="entry name" value="Poly_Biosynth_Transport"/>
</dbReference>
<gene>
    <name evidence="7" type="ORF">DSM107014_01695</name>
</gene>
<dbReference type="AlphaFoldDB" id="A0A941GM23"/>
<feature type="transmembrane region" description="Helical" evidence="6">
    <location>
        <begin position="128"/>
        <end position="155"/>
    </location>
</feature>
<feature type="transmembrane region" description="Helical" evidence="6">
    <location>
        <begin position="236"/>
        <end position="252"/>
    </location>
</feature>
<name>A0A941GM23_9CHRO</name>
<feature type="transmembrane region" description="Helical" evidence="6">
    <location>
        <begin position="101"/>
        <end position="122"/>
    </location>
</feature>
<feature type="transmembrane region" description="Helical" evidence="6">
    <location>
        <begin position="321"/>
        <end position="342"/>
    </location>
</feature>
<feature type="transmembrane region" description="Helical" evidence="6">
    <location>
        <begin position="57"/>
        <end position="81"/>
    </location>
</feature>
<organism evidence="7 8">
    <name type="scientific">Gomphosphaeria aponina SAG 52.96 = DSM 107014</name>
    <dbReference type="NCBI Taxonomy" id="1521640"/>
    <lineage>
        <taxon>Bacteria</taxon>
        <taxon>Bacillati</taxon>
        <taxon>Cyanobacteriota</taxon>
        <taxon>Cyanophyceae</taxon>
        <taxon>Oscillatoriophycideae</taxon>
        <taxon>Chroococcales</taxon>
        <taxon>Gomphosphaeriaceae</taxon>
        <taxon>Gomphosphaeria</taxon>
    </lineage>
</organism>
<dbReference type="InterPro" id="IPR002797">
    <property type="entry name" value="Polysacc_synth"/>
</dbReference>
<accession>A0A941GM23</accession>
<reference evidence="7" key="1">
    <citation type="submission" date="2021-02" db="EMBL/GenBank/DDBJ databases">
        <title>Metagenome analyses of Stigonema ocellatum DSM 106950, Chlorogloea purpurea SAG 13.99 and Gomphosphaeria aponina DSM 107014.</title>
        <authorList>
            <person name="Marter P."/>
            <person name="Huang S."/>
        </authorList>
    </citation>
    <scope>NUCLEOTIDE SEQUENCE</scope>
    <source>
        <strain evidence="7">JP213</strain>
    </source>
</reference>
<feature type="transmembrane region" description="Helical" evidence="6">
    <location>
        <begin position="195"/>
        <end position="216"/>
    </location>
</feature>
<evidence type="ECO:0000256" key="3">
    <source>
        <dbReference type="ARBA" id="ARBA00022692"/>
    </source>
</evidence>
<dbReference type="GO" id="GO:0005886">
    <property type="term" value="C:plasma membrane"/>
    <property type="evidence" value="ECO:0007669"/>
    <property type="project" value="UniProtKB-SubCell"/>
</dbReference>
<feature type="transmembrane region" description="Helical" evidence="6">
    <location>
        <begin position="283"/>
        <end position="301"/>
    </location>
</feature>
<dbReference type="CDD" id="cd13128">
    <property type="entry name" value="MATE_Wzx_like"/>
    <property type="match status" value="1"/>
</dbReference>
<keyword evidence="5 6" id="KW-0472">Membrane</keyword>
<dbReference type="PANTHER" id="PTHR30250:SF11">
    <property type="entry name" value="O-ANTIGEN TRANSPORTER-RELATED"/>
    <property type="match status" value="1"/>
</dbReference>
<evidence type="ECO:0000256" key="5">
    <source>
        <dbReference type="ARBA" id="ARBA00023136"/>
    </source>
</evidence>
<comment type="caution">
    <text evidence="7">The sequence shown here is derived from an EMBL/GenBank/DDBJ whole genome shotgun (WGS) entry which is preliminary data.</text>
</comment>
<evidence type="ECO:0000256" key="1">
    <source>
        <dbReference type="ARBA" id="ARBA00004651"/>
    </source>
</evidence>
<feature type="transmembrane region" description="Helical" evidence="6">
    <location>
        <begin position="354"/>
        <end position="373"/>
    </location>
</feature>
<keyword evidence="3 6" id="KW-0812">Transmembrane</keyword>
<keyword evidence="4 6" id="KW-1133">Transmembrane helix</keyword>
<evidence type="ECO:0000256" key="6">
    <source>
        <dbReference type="SAM" id="Phobius"/>
    </source>
</evidence>
<comment type="subcellular location">
    <subcellularLocation>
        <location evidence="1">Cell membrane</location>
        <topology evidence="1">Multi-pass membrane protein</topology>
    </subcellularLocation>
</comment>
<feature type="transmembrane region" description="Helical" evidence="6">
    <location>
        <begin position="14"/>
        <end position="37"/>
    </location>
</feature>
<evidence type="ECO:0000256" key="2">
    <source>
        <dbReference type="ARBA" id="ARBA00022475"/>
    </source>
</evidence>
<keyword evidence="2" id="KW-1003">Cell membrane</keyword>
<protein>
    <submittedName>
        <fullName evidence="7">Flippase</fullName>
    </submittedName>
</protein>
<feature type="transmembrane region" description="Helical" evidence="6">
    <location>
        <begin position="379"/>
        <end position="400"/>
    </location>
</feature>
<dbReference type="PANTHER" id="PTHR30250">
    <property type="entry name" value="PST FAMILY PREDICTED COLANIC ACID TRANSPORTER"/>
    <property type="match status" value="1"/>
</dbReference>
<feature type="transmembrane region" description="Helical" evidence="6">
    <location>
        <begin position="407"/>
        <end position="424"/>
    </location>
</feature>
<evidence type="ECO:0000256" key="4">
    <source>
        <dbReference type="ARBA" id="ARBA00022989"/>
    </source>
</evidence>
<proteinExistence type="predicted"/>